<organism evidence="3">
    <name type="scientific">marine sediment metagenome</name>
    <dbReference type="NCBI Taxonomy" id="412755"/>
    <lineage>
        <taxon>unclassified sequences</taxon>
        <taxon>metagenomes</taxon>
        <taxon>ecological metagenomes</taxon>
    </lineage>
</organism>
<dbReference type="InterPro" id="IPR052016">
    <property type="entry name" value="Bact_Sigma-Reg"/>
</dbReference>
<reference evidence="3" key="1">
    <citation type="journal article" date="2015" name="Nature">
        <title>Complex archaea that bridge the gap between prokaryotes and eukaryotes.</title>
        <authorList>
            <person name="Spang A."/>
            <person name="Saw J.H."/>
            <person name="Jorgensen S.L."/>
            <person name="Zaremba-Niedzwiedzka K."/>
            <person name="Martijn J."/>
            <person name="Lind A.E."/>
            <person name="van Eijk R."/>
            <person name="Schleper C."/>
            <person name="Guy L."/>
            <person name="Ettema T.J."/>
        </authorList>
    </citation>
    <scope>NUCLEOTIDE SEQUENCE</scope>
</reference>
<dbReference type="PANTHER" id="PTHR43156">
    <property type="entry name" value="STAGE II SPORULATION PROTEIN E-RELATED"/>
    <property type="match status" value="1"/>
</dbReference>
<dbReference type="AlphaFoldDB" id="A0A0F9SHN0"/>
<evidence type="ECO:0000256" key="1">
    <source>
        <dbReference type="ARBA" id="ARBA00022801"/>
    </source>
</evidence>
<evidence type="ECO:0000313" key="3">
    <source>
        <dbReference type="EMBL" id="KKN68430.1"/>
    </source>
</evidence>
<dbReference type="Gene3D" id="3.60.40.10">
    <property type="entry name" value="PPM-type phosphatase domain"/>
    <property type="match status" value="1"/>
</dbReference>
<dbReference type="InterPro" id="IPR036457">
    <property type="entry name" value="PPM-type-like_dom_sf"/>
</dbReference>
<gene>
    <name evidence="3" type="ORF">LCGC14_0451580</name>
</gene>
<name>A0A0F9SHN0_9ZZZZ</name>
<protein>
    <recommendedName>
        <fullName evidence="2">PPM-type phosphatase domain-containing protein</fullName>
    </recommendedName>
</protein>
<dbReference type="GO" id="GO:0016791">
    <property type="term" value="F:phosphatase activity"/>
    <property type="evidence" value="ECO:0007669"/>
    <property type="project" value="TreeGrafter"/>
</dbReference>
<dbReference type="EMBL" id="LAZR01000449">
    <property type="protein sequence ID" value="KKN68430.1"/>
    <property type="molecule type" value="Genomic_DNA"/>
</dbReference>
<dbReference type="SMART" id="SM00331">
    <property type="entry name" value="PP2C_SIG"/>
    <property type="match status" value="1"/>
</dbReference>
<sequence>MPGIMTPTEHEMDLALAAELQAALLPKGCPETCEHQRTGIRNRMCRSVGGDFYDFIELNPDQMAIVIGDVVGHGVRAALLMAQIMGFLRSDTQDRSRPANMVGALNEMLIALGDETDTILSCSLLYTVLDLPTGMGFMINAGHPPPIVCERDRCASHGLGGSDLVLGVEPYEPHEICHTFLPGERLVLYTDGLVDATNEAEKTFGDQRLLEVISACSDADPQPTADTVMDAVAAFRGDAPQRDDETIVVIDRC</sequence>
<feature type="domain" description="PPM-type phosphatase" evidence="2">
    <location>
        <begin position="34"/>
        <end position="252"/>
    </location>
</feature>
<dbReference type="PANTHER" id="PTHR43156:SF2">
    <property type="entry name" value="STAGE II SPORULATION PROTEIN E"/>
    <property type="match status" value="1"/>
</dbReference>
<evidence type="ECO:0000259" key="2">
    <source>
        <dbReference type="PROSITE" id="PS51746"/>
    </source>
</evidence>
<comment type="caution">
    <text evidence="3">The sequence shown here is derived from an EMBL/GenBank/DDBJ whole genome shotgun (WGS) entry which is preliminary data.</text>
</comment>
<dbReference type="SUPFAM" id="SSF81606">
    <property type="entry name" value="PP2C-like"/>
    <property type="match status" value="1"/>
</dbReference>
<dbReference type="InterPro" id="IPR001932">
    <property type="entry name" value="PPM-type_phosphatase-like_dom"/>
</dbReference>
<dbReference type="PROSITE" id="PS51746">
    <property type="entry name" value="PPM_2"/>
    <property type="match status" value="1"/>
</dbReference>
<keyword evidence="1" id="KW-0378">Hydrolase</keyword>
<proteinExistence type="predicted"/>
<accession>A0A0F9SHN0</accession>
<dbReference type="Pfam" id="PF07228">
    <property type="entry name" value="SpoIIE"/>
    <property type="match status" value="1"/>
</dbReference>